<dbReference type="SUPFAM" id="SSF47323">
    <property type="entry name" value="Anticodon-binding domain of a subclass of class I aminoacyl-tRNA synthetases"/>
    <property type="match status" value="1"/>
</dbReference>
<dbReference type="SUPFAM" id="SSF52374">
    <property type="entry name" value="Nucleotidylyl transferase"/>
    <property type="match status" value="1"/>
</dbReference>
<keyword evidence="7" id="KW-0067">ATP-binding</keyword>
<dbReference type="Gene3D" id="3.40.50.620">
    <property type="entry name" value="HUPs"/>
    <property type="match status" value="1"/>
</dbReference>
<name>X0VTY5_9ZZZZ</name>
<evidence type="ECO:0000256" key="4">
    <source>
        <dbReference type="ARBA" id="ARBA00022723"/>
    </source>
</evidence>
<evidence type="ECO:0000256" key="2">
    <source>
        <dbReference type="ARBA" id="ARBA00004496"/>
    </source>
</evidence>
<dbReference type="InterPro" id="IPR024909">
    <property type="entry name" value="Cys-tRNA/MSH_ligase"/>
</dbReference>
<organism evidence="9">
    <name type="scientific">marine sediment metagenome</name>
    <dbReference type="NCBI Taxonomy" id="412755"/>
    <lineage>
        <taxon>unclassified sequences</taxon>
        <taxon>metagenomes</taxon>
        <taxon>ecological metagenomes</taxon>
    </lineage>
</organism>
<accession>X0VTY5</accession>
<evidence type="ECO:0000256" key="6">
    <source>
        <dbReference type="ARBA" id="ARBA00022833"/>
    </source>
</evidence>
<dbReference type="AlphaFoldDB" id="X0VTY5"/>
<comment type="subcellular location">
    <subcellularLocation>
        <location evidence="2">Cytoplasm</location>
    </subcellularLocation>
</comment>
<dbReference type="GO" id="GO:0046872">
    <property type="term" value="F:metal ion binding"/>
    <property type="evidence" value="ECO:0007669"/>
    <property type="project" value="UniProtKB-KW"/>
</dbReference>
<feature type="non-terminal residue" evidence="9">
    <location>
        <position position="224"/>
    </location>
</feature>
<dbReference type="EMBL" id="BARS01037629">
    <property type="protein sequence ID" value="GAG14587.1"/>
    <property type="molecule type" value="Genomic_DNA"/>
</dbReference>
<evidence type="ECO:0000256" key="7">
    <source>
        <dbReference type="ARBA" id="ARBA00022840"/>
    </source>
</evidence>
<dbReference type="InterPro" id="IPR014729">
    <property type="entry name" value="Rossmann-like_a/b/a_fold"/>
</dbReference>
<dbReference type="InterPro" id="IPR032678">
    <property type="entry name" value="tRNA-synt_1_cat_dom"/>
</dbReference>
<evidence type="ECO:0000259" key="8">
    <source>
        <dbReference type="SMART" id="SM00840"/>
    </source>
</evidence>
<keyword evidence="6" id="KW-0862">Zinc</keyword>
<sequence>MMAQKYLGEHLDIHAGGNDLVFPHHENEIAQAEAATGKPFFRFWLHNGMLAFREDKMSKSVGNVAPAHEVLDAFDAETIRYFFLSRHYHKPMDYSEEGLRAARTALARIQTLVRDVEAELRDVMVKPGKAGRAFVESLTMHRDRYVEAMDDDLNTVGAIGLLQEIVAAANRFKADALEQDQPALLEAVKLIRELTYPLGLFADADVKAAPIHADLIELLIELRA</sequence>
<keyword evidence="5" id="KW-0547">Nucleotide-binding</keyword>
<dbReference type="InterPro" id="IPR009080">
    <property type="entry name" value="tRNAsynth_Ia_anticodon-bd"/>
</dbReference>
<comment type="cofactor">
    <cofactor evidence="1">
        <name>Zn(2+)</name>
        <dbReference type="ChEBI" id="CHEBI:29105"/>
    </cofactor>
</comment>
<keyword evidence="3" id="KW-0436">Ligase</keyword>
<reference evidence="9" key="1">
    <citation type="journal article" date="2014" name="Front. Microbiol.">
        <title>High frequency of phylogenetically diverse reductive dehalogenase-homologous genes in deep subseafloor sedimentary metagenomes.</title>
        <authorList>
            <person name="Kawai M."/>
            <person name="Futagami T."/>
            <person name="Toyoda A."/>
            <person name="Takaki Y."/>
            <person name="Nishi S."/>
            <person name="Hori S."/>
            <person name="Arai W."/>
            <person name="Tsubouchi T."/>
            <person name="Morono Y."/>
            <person name="Uchiyama I."/>
            <person name="Ito T."/>
            <person name="Fujiyama A."/>
            <person name="Inagaki F."/>
            <person name="Takami H."/>
        </authorList>
    </citation>
    <scope>NUCLEOTIDE SEQUENCE</scope>
    <source>
        <strain evidence="9">Expedition CK06-06</strain>
    </source>
</reference>
<dbReference type="Gene3D" id="1.20.120.640">
    <property type="entry name" value="Anticodon-binding domain of a subclass of class I aminoacyl-tRNA synthetases"/>
    <property type="match status" value="1"/>
</dbReference>
<comment type="caution">
    <text evidence="9">The sequence shown here is derived from an EMBL/GenBank/DDBJ whole genome shotgun (WGS) entry which is preliminary data.</text>
</comment>
<feature type="domain" description="Cysteinyl-tRNA synthetase class Ia DALR" evidence="8">
    <location>
        <begin position="144"/>
        <end position="211"/>
    </location>
</feature>
<dbReference type="Pfam" id="PF01406">
    <property type="entry name" value="tRNA-synt_1e"/>
    <property type="match status" value="1"/>
</dbReference>
<dbReference type="InterPro" id="IPR015273">
    <property type="entry name" value="Cys-tRNA-synt_Ia_DALR"/>
</dbReference>
<dbReference type="Pfam" id="PF09190">
    <property type="entry name" value="DALR_2"/>
    <property type="match status" value="1"/>
</dbReference>
<evidence type="ECO:0000256" key="5">
    <source>
        <dbReference type="ARBA" id="ARBA00022741"/>
    </source>
</evidence>
<evidence type="ECO:0000313" key="9">
    <source>
        <dbReference type="EMBL" id="GAG14587.1"/>
    </source>
</evidence>
<dbReference type="SMART" id="SM00840">
    <property type="entry name" value="DALR_2"/>
    <property type="match status" value="1"/>
</dbReference>
<dbReference type="GO" id="GO:0004817">
    <property type="term" value="F:cysteine-tRNA ligase activity"/>
    <property type="evidence" value="ECO:0007669"/>
    <property type="project" value="InterPro"/>
</dbReference>
<dbReference type="PANTHER" id="PTHR10890">
    <property type="entry name" value="CYSTEINYL-TRNA SYNTHETASE"/>
    <property type="match status" value="1"/>
</dbReference>
<gene>
    <name evidence="9" type="ORF">S01H1_57681</name>
</gene>
<evidence type="ECO:0000256" key="1">
    <source>
        <dbReference type="ARBA" id="ARBA00001947"/>
    </source>
</evidence>
<keyword evidence="4" id="KW-0479">Metal-binding</keyword>
<dbReference type="PANTHER" id="PTHR10890:SF3">
    <property type="entry name" value="CYSTEINE--TRNA LIGASE, CYTOPLASMIC"/>
    <property type="match status" value="1"/>
</dbReference>
<dbReference type="GO" id="GO:0006423">
    <property type="term" value="P:cysteinyl-tRNA aminoacylation"/>
    <property type="evidence" value="ECO:0007669"/>
    <property type="project" value="InterPro"/>
</dbReference>
<dbReference type="GO" id="GO:0005829">
    <property type="term" value="C:cytosol"/>
    <property type="evidence" value="ECO:0007669"/>
    <property type="project" value="TreeGrafter"/>
</dbReference>
<proteinExistence type="predicted"/>
<dbReference type="GO" id="GO:0005524">
    <property type="term" value="F:ATP binding"/>
    <property type="evidence" value="ECO:0007669"/>
    <property type="project" value="UniProtKB-KW"/>
</dbReference>
<protein>
    <recommendedName>
        <fullName evidence="8">Cysteinyl-tRNA synthetase class Ia DALR domain-containing protein</fullName>
    </recommendedName>
</protein>
<evidence type="ECO:0000256" key="3">
    <source>
        <dbReference type="ARBA" id="ARBA00022598"/>
    </source>
</evidence>